<dbReference type="SMART" id="SM00342">
    <property type="entry name" value="HTH_ARAC"/>
    <property type="match status" value="1"/>
</dbReference>
<evidence type="ECO:0000256" key="1">
    <source>
        <dbReference type="ARBA" id="ARBA00023015"/>
    </source>
</evidence>
<evidence type="ECO:0000259" key="4">
    <source>
        <dbReference type="PROSITE" id="PS01124"/>
    </source>
</evidence>
<dbReference type="GO" id="GO:0043565">
    <property type="term" value="F:sequence-specific DNA binding"/>
    <property type="evidence" value="ECO:0007669"/>
    <property type="project" value="InterPro"/>
</dbReference>
<dbReference type="Pfam" id="PF12833">
    <property type="entry name" value="HTH_18"/>
    <property type="match status" value="1"/>
</dbReference>
<evidence type="ECO:0000256" key="3">
    <source>
        <dbReference type="ARBA" id="ARBA00023163"/>
    </source>
</evidence>
<dbReference type="Gene3D" id="1.10.10.60">
    <property type="entry name" value="Homeodomain-like"/>
    <property type="match status" value="1"/>
</dbReference>
<reference evidence="5 6" key="1">
    <citation type="submission" date="2019-03" db="EMBL/GenBank/DDBJ databases">
        <title>Genomic Encyclopedia of Archaeal and Bacterial Type Strains, Phase II (KMG-II): from individual species to whole genera.</title>
        <authorList>
            <person name="Goeker M."/>
        </authorList>
    </citation>
    <scope>NUCLEOTIDE SEQUENCE [LARGE SCALE GENOMIC DNA]</scope>
    <source>
        <strain evidence="5 6">DSM 28213</strain>
    </source>
</reference>
<dbReference type="PROSITE" id="PS01124">
    <property type="entry name" value="HTH_ARAC_FAMILY_2"/>
    <property type="match status" value="1"/>
</dbReference>
<dbReference type="InterPro" id="IPR018060">
    <property type="entry name" value="HTH_AraC"/>
</dbReference>
<dbReference type="GO" id="GO:0003700">
    <property type="term" value="F:DNA-binding transcription factor activity"/>
    <property type="evidence" value="ECO:0007669"/>
    <property type="project" value="InterPro"/>
</dbReference>
<evidence type="ECO:0000313" key="6">
    <source>
        <dbReference type="Proteomes" id="UP000295215"/>
    </source>
</evidence>
<accession>A0A4R7F592</accession>
<protein>
    <submittedName>
        <fullName evidence="5">AraC family transcriptional regulator</fullName>
    </submittedName>
</protein>
<dbReference type="AlphaFoldDB" id="A0A4R7F592"/>
<dbReference type="SUPFAM" id="SSF46689">
    <property type="entry name" value="Homeodomain-like"/>
    <property type="match status" value="1"/>
</dbReference>
<dbReference type="PANTHER" id="PTHR43280">
    <property type="entry name" value="ARAC-FAMILY TRANSCRIPTIONAL REGULATOR"/>
    <property type="match status" value="1"/>
</dbReference>
<sequence length="289" mass="33461">MYKITDELHVDGFSINPSHVLIARNQGKRDFYIYNYFVIHIIMKDTEITLENINYKLSKGNIVFISPGQNVVLGAEYEHENSVYVIAFNAPFYERSVNDGLLLNSEVFFHHSSEPLIITSSIPIEEVKKLVIDRIILYETKKNKALYLSVAHNCIEGLLLDGLFYVKEEMVKKENLKKFTSLDVINKFRILLQKNYKKERQVIFYAEQMHMTPRRLTDITETTLGKSAKQVIIEKIVSESIRLLKHSSFTISETAYELGFNDEGNFSTFIKTHTGKTPSEIREILTSIY</sequence>
<dbReference type="RefSeq" id="WP_133711528.1">
    <property type="nucleotide sequence ID" value="NZ_SOAG01000002.1"/>
</dbReference>
<comment type="caution">
    <text evidence="5">The sequence shown here is derived from an EMBL/GenBank/DDBJ whole genome shotgun (WGS) entry which is preliminary data.</text>
</comment>
<dbReference type="PANTHER" id="PTHR43280:SF32">
    <property type="entry name" value="TRANSCRIPTIONAL REGULATORY PROTEIN"/>
    <property type="match status" value="1"/>
</dbReference>
<dbReference type="EMBL" id="SOAG01000002">
    <property type="protein sequence ID" value="TDS65303.1"/>
    <property type="molecule type" value="Genomic_DNA"/>
</dbReference>
<name>A0A4R7F592_9FLAO</name>
<organism evidence="5 6">
    <name type="scientific">Myroides indicus</name>
    <dbReference type="NCBI Taxonomy" id="1323422"/>
    <lineage>
        <taxon>Bacteria</taxon>
        <taxon>Pseudomonadati</taxon>
        <taxon>Bacteroidota</taxon>
        <taxon>Flavobacteriia</taxon>
        <taxon>Flavobacteriales</taxon>
        <taxon>Flavobacteriaceae</taxon>
        <taxon>Myroides</taxon>
    </lineage>
</organism>
<dbReference type="Proteomes" id="UP000295215">
    <property type="component" value="Unassembled WGS sequence"/>
</dbReference>
<dbReference type="InterPro" id="IPR009057">
    <property type="entry name" value="Homeodomain-like_sf"/>
</dbReference>
<evidence type="ECO:0000313" key="5">
    <source>
        <dbReference type="EMBL" id="TDS65303.1"/>
    </source>
</evidence>
<keyword evidence="2" id="KW-0238">DNA-binding</keyword>
<proteinExistence type="predicted"/>
<keyword evidence="3" id="KW-0804">Transcription</keyword>
<feature type="domain" description="HTH araC/xylS-type" evidence="4">
    <location>
        <begin position="186"/>
        <end position="284"/>
    </location>
</feature>
<gene>
    <name evidence="5" type="ORF">C8P70_10287</name>
</gene>
<dbReference type="OrthoDB" id="2611870at2"/>
<keyword evidence="1" id="KW-0805">Transcription regulation</keyword>
<evidence type="ECO:0000256" key="2">
    <source>
        <dbReference type="ARBA" id="ARBA00023125"/>
    </source>
</evidence>
<keyword evidence="6" id="KW-1185">Reference proteome</keyword>